<evidence type="ECO:0000313" key="1">
    <source>
        <dbReference type="EMBL" id="QYD68128.1"/>
    </source>
</evidence>
<gene>
    <name evidence="1" type="ORF">KZJ38_17860</name>
</gene>
<keyword evidence="2" id="KW-1185">Reference proteome</keyword>
<organism evidence="1 2">
    <name type="scientific">Paraburkholderia edwinii</name>
    <dbReference type="NCBI Taxonomy" id="2861782"/>
    <lineage>
        <taxon>Bacteria</taxon>
        <taxon>Pseudomonadati</taxon>
        <taxon>Pseudomonadota</taxon>
        <taxon>Betaproteobacteria</taxon>
        <taxon>Burkholderiales</taxon>
        <taxon>Burkholderiaceae</taxon>
        <taxon>Paraburkholderia</taxon>
    </lineage>
</organism>
<reference evidence="1 2" key="1">
    <citation type="submission" date="2021-07" db="EMBL/GenBank/DDBJ databases">
        <title>Paraburkholderia edwinii protects Aspergillus sp. from phenazines by acting as a toxin sponge.</title>
        <authorList>
            <person name="Dahlstrom K.M."/>
            <person name="Newman D.K."/>
        </authorList>
    </citation>
    <scope>NUCLEOTIDE SEQUENCE [LARGE SCALE GENOMIC DNA]</scope>
    <source>
        <strain evidence="1 2">Pe01</strain>
    </source>
</reference>
<evidence type="ECO:0008006" key="3">
    <source>
        <dbReference type="Google" id="ProtNLM"/>
    </source>
</evidence>
<dbReference type="EMBL" id="CP080095">
    <property type="protein sequence ID" value="QYD68128.1"/>
    <property type="molecule type" value="Genomic_DNA"/>
</dbReference>
<evidence type="ECO:0000313" key="2">
    <source>
        <dbReference type="Proteomes" id="UP000826462"/>
    </source>
</evidence>
<dbReference type="RefSeq" id="WP_219797521.1">
    <property type="nucleotide sequence ID" value="NZ_CP080095.1"/>
</dbReference>
<accession>A0ABX8UGR6</accession>
<sequence>MTTISSLNTANAFASLYDTSVTKKPTSADDTPAASTTQPSTAVSIGQSVSITPVYALPGIAPVEAAPVWEGATNNAVSLLMAGNFAALSGAQQFQGLGAALLNQIGAGGGDYSQSVLTPGANASPTAVANAQARLHGSASNQITLEVTTTSGTQVEISLDSSSNGLAVSIDVKNGTLSASDRSALNDLSKAFQSAIDGLTSTSNPTLDLSGLEQFDSSAIASIDFHASVPGDGGTQTVDFHVDNQVRKLSTSGPDGAINLTVNTADTMIIGDAQQQQNAITSYLQQFQNEQKRGNGNEALMSMFEGAFAALNSNYNVATPQERSLNAMLSTIPAAGQSLITGLADFSASVVQTKKYSNPYQPGEVDSFSYQVSQTSEVDNSNPLNLSVTQRQNSHLTASFHKALPGPNSTLHLTKNIESQNYDYFQIDDSASSAAQVGYHKGLLVKATLTHSASQSTHKQEYVQGVKTEDTTTPAEQSWSKDFLPLLDTAQLGSRFDTPKSVERAQLTLQAINRLVVLQMDPQAVESTAGRTVQ</sequence>
<dbReference type="Proteomes" id="UP000826462">
    <property type="component" value="Chromosome 1"/>
</dbReference>
<protein>
    <recommendedName>
        <fullName evidence="3">Lactate dehydrogenase</fullName>
    </recommendedName>
</protein>
<name>A0ABX8UGR6_9BURK</name>
<proteinExistence type="predicted"/>